<gene>
    <name evidence="2" type="ORF">COMA2_270027</name>
</gene>
<dbReference type="Proteomes" id="UP000198736">
    <property type="component" value="Unassembled WGS sequence"/>
</dbReference>
<organism evidence="2 3">
    <name type="scientific">Candidatus Nitrospira nitrificans</name>
    <dbReference type="NCBI Taxonomy" id="1742973"/>
    <lineage>
        <taxon>Bacteria</taxon>
        <taxon>Pseudomonadati</taxon>
        <taxon>Nitrospirota</taxon>
        <taxon>Nitrospiria</taxon>
        <taxon>Nitrospirales</taxon>
        <taxon>Nitrospiraceae</taxon>
        <taxon>Nitrospira</taxon>
    </lineage>
</organism>
<name>A0A0S4LJD0_9BACT</name>
<evidence type="ECO:0000256" key="1">
    <source>
        <dbReference type="SAM" id="MobiDB-lite"/>
    </source>
</evidence>
<protein>
    <submittedName>
        <fullName evidence="2">Uncharacterized protein</fullName>
    </submittedName>
</protein>
<evidence type="ECO:0000313" key="3">
    <source>
        <dbReference type="Proteomes" id="UP000198736"/>
    </source>
</evidence>
<dbReference type="EMBL" id="CZPZ01000020">
    <property type="protein sequence ID" value="CUS36826.1"/>
    <property type="molecule type" value="Genomic_DNA"/>
</dbReference>
<keyword evidence="3" id="KW-1185">Reference proteome</keyword>
<reference evidence="3" key="1">
    <citation type="submission" date="2015-10" db="EMBL/GenBank/DDBJ databases">
        <authorList>
            <person name="Luecker S."/>
            <person name="Luecker S."/>
        </authorList>
    </citation>
    <scope>NUCLEOTIDE SEQUENCE [LARGE SCALE GENOMIC DNA]</scope>
</reference>
<dbReference type="AlphaFoldDB" id="A0A0S4LJD0"/>
<feature type="region of interest" description="Disordered" evidence="1">
    <location>
        <begin position="73"/>
        <end position="93"/>
    </location>
</feature>
<accession>A0A0S4LJD0</accession>
<sequence>MCSAPAGGLLITTSGLLIRMCLRGRPLLAGLFSRCYSPISIKGSHKSRNQQSDLPFPLVQRYGGRLHVSHVIGNSQASSRPRMGAIDRPHGAG</sequence>
<dbReference type="STRING" id="1742973.COMA2_270027"/>
<proteinExistence type="predicted"/>
<evidence type="ECO:0000313" key="2">
    <source>
        <dbReference type="EMBL" id="CUS36826.1"/>
    </source>
</evidence>